<protein>
    <submittedName>
        <fullName evidence="7">FAD/NAD(P)-binding domain-containing protein</fullName>
    </submittedName>
</protein>
<dbReference type="Gene3D" id="3.50.50.60">
    <property type="entry name" value="FAD/NAD(P)-binding domain"/>
    <property type="match status" value="1"/>
</dbReference>
<evidence type="ECO:0000256" key="5">
    <source>
        <dbReference type="ARBA" id="ARBA00023033"/>
    </source>
</evidence>
<dbReference type="Proteomes" id="UP000305948">
    <property type="component" value="Unassembled WGS sequence"/>
</dbReference>
<feature type="domain" description="FAD-binding" evidence="6">
    <location>
        <begin position="301"/>
        <end position="363"/>
    </location>
</feature>
<evidence type="ECO:0000256" key="2">
    <source>
        <dbReference type="ARBA" id="ARBA00022630"/>
    </source>
</evidence>
<accession>A0A5C3NGK3</accession>
<organism evidence="7 8">
    <name type="scientific">Heliocybe sulcata</name>
    <dbReference type="NCBI Taxonomy" id="5364"/>
    <lineage>
        <taxon>Eukaryota</taxon>
        <taxon>Fungi</taxon>
        <taxon>Dikarya</taxon>
        <taxon>Basidiomycota</taxon>
        <taxon>Agaricomycotina</taxon>
        <taxon>Agaricomycetes</taxon>
        <taxon>Gloeophyllales</taxon>
        <taxon>Gloeophyllaceae</taxon>
        <taxon>Heliocybe</taxon>
    </lineage>
</organism>
<evidence type="ECO:0000313" key="8">
    <source>
        <dbReference type="Proteomes" id="UP000305948"/>
    </source>
</evidence>
<dbReference type="EMBL" id="ML213503">
    <property type="protein sequence ID" value="TFK56493.1"/>
    <property type="molecule type" value="Genomic_DNA"/>
</dbReference>
<evidence type="ECO:0000256" key="3">
    <source>
        <dbReference type="ARBA" id="ARBA00022827"/>
    </source>
</evidence>
<keyword evidence="2" id="KW-0285">Flavoprotein</keyword>
<dbReference type="GO" id="GO:0004497">
    <property type="term" value="F:monooxygenase activity"/>
    <property type="evidence" value="ECO:0007669"/>
    <property type="project" value="UniProtKB-KW"/>
</dbReference>
<dbReference type="Pfam" id="PF01494">
    <property type="entry name" value="FAD_binding_3"/>
    <property type="match status" value="1"/>
</dbReference>
<comment type="similarity">
    <text evidence="1">Belongs to the paxM FAD-dependent monooxygenase family.</text>
</comment>
<keyword evidence="4" id="KW-0560">Oxidoreductase</keyword>
<evidence type="ECO:0000256" key="4">
    <source>
        <dbReference type="ARBA" id="ARBA00023002"/>
    </source>
</evidence>
<evidence type="ECO:0000313" key="7">
    <source>
        <dbReference type="EMBL" id="TFK56493.1"/>
    </source>
</evidence>
<proteinExistence type="inferred from homology"/>
<dbReference type="InterPro" id="IPR036188">
    <property type="entry name" value="FAD/NAD-bd_sf"/>
</dbReference>
<dbReference type="InterPro" id="IPR050493">
    <property type="entry name" value="FAD-dep_Monooxygenase_BioMet"/>
</dbReference>
<keyword evidence="8" id="KW-1185">Reference proteome</keyword>
<dbReference type="GO" id="GO:0071949">
    <property type="term" value="F:FAD binding"/>
    <property type="evidence" value="ECO:0007669"/>
    <property type="project" value="InterPro"/>
</dbReference>
<dbReference type="STRING" id="5364.A0A5C3NGK3"/>
<dbReference type="PANTHER" id="PTHR13789:SF309">
    <property type="entry name" value="PUTATIVE (AFU_ORTHOLOGUE AFUA_6G14510)-RELATED"/>
    <property type="match status" value="1"/>
</dbReference>
<name>A0A5C3NGK3_9AGAM</name>
<evidence type="ECO:0000259" key="6">
    <source>
        <dbReference type="Pfam" id="PF01494"/>
    </source>
</evidence>
<dbReference type="AlphaFoldDB" id="A0A5C3NGK3"/>
<dbReference type="OrthoDB" id="47494at2759"/>
<sequence>MRIVIIGAGVGGCASYLFLRKHLDTSTHTIHLYEAYPNPLTTSTVIGGGLGLAPNGLRTLSLLSDALPSRIAALGFEAPVAEFRTGPKDASLGTFNMGSKERYGWANLSVQRAAVHECVLEEAVKADEGKGGMVFGRRVAKLESVGLDGATKITFEDGSEEEADLVIGADGLRSKVRDYVVGEHVEPEYYGLCGIGGFVPLHFIEPYILHTSSPLVMTWGSTGFFGFSPVGTGRASLPSPSSPPQPKAMWWSIYASDTPPARTASTPLSIKAQLQRRFAGYEGAVPRIINALCTDEPGVSDVLVLPRYKLPNYLAKWHRADGGAVLVGDAAHVAPPESGQGVSFAVEDAAAFAMLLAHHLARRPDDEKDALRRAAGDYSALRKPRVETTITAAMKRIANKTEMSWFQRWLRDWIVWIMCRITPDSSNDRVFAYKVEEAVQEYLKARGA</sequence>
<keyword evidence="3" id="KW-0274">FAD</keyword>
<evidence type="ECO:0000256" key="1">
    <source>
        <dbReference type="ARBA" id="ARBA00007992"/>
    </source>
</evidence>
<dbReference type="PRINTS" id="PR00420">
    <property type="entry name" value="RNGMNOXGNASE"/>
</dbReference>
<dbReference type="SUPFAM" id="SSF51905">
    <property type="entry name" value="FAD/NAD(P)-binding domain"/>
    <property type="match status" value="1"/>
</dbReference>
<reference evidence="7 8" key="1">
    <citation type="journal article" date="2019" name="Nat. Ecol. Evol.">
        <title>Megaphylogeny resolves global patterns of mushroom evolution.</title>
        <authorList>
            <person name="Varga T."/>
            <person name="Krizsan K."/>
            <person name="Foldi C."/>
            <person name="Dima B."/>
            <person name="Sanchez-Garcia M."/>
            <person name="Sanchez-Ramirez S."/>
            <person name="Szollosi G.J."/>
            <person name="Szarkandi J.G."/>
            <person name="Papp V."/>
            <person name="Albert L."/>
            <person name="Andreopoulos W."/>
            <person name="Angelini C."/>
            <person name="Antonin V."/>
            <person name="Barry K.W."/>
            <person name="Bougher N.L."/>
            <person name="Buchanan P."/>
            <person name="Buyck B."/>
            <person name="Bense V."/>
            <person name="Catcheside P."/>
            <person name="Chovatia M."/>
            <person name="Cooper J."/>
            <person name="Damon W."/>
            <person name="Desjardin D."/>
            <person name="Finy P."/>
            <person name="Geml J."/>
            <person name="Haridas S."/>
            <person name="Hughes K."/>
            <person name="Justo A."/>
            <person name="Karasinski D."/>
            <person name="Kautmanova I."/>
            <person name="Kiss B."/>
            <person name="Kocsube S."/>
            <person name="Kotiranta H."/>
            <person name="LaButti K.M."/>
            <person name="Lechner B.E."/>
            <person name="Liimatainen K."/>
            <person name="Lipzen A."/>
            <person name="Lukacs Z."/>
            <person name="Mihaltcheva S."/>
            <person name="Morgado L.N."/>
            <person name="Niskanen T."/>
            <person name="Noordeloos M.E."/>
            <person name="Ohm R.A."/>
            <person name="Ortiz-Santana B."/>
            <person name="Ovrebo C."/>
            <person name="Racz N."/>
            <person name="Riley R."/>
            <person name="Savchenko A."/>
            <person name="Shiryaev A."/>
            <person name="Soop K."/>
            <person name="Spirin V."/>
            <person name="Szebenyi C."/>
            <person name="Tomsovsky M."/>
            <person name="Tulloss R.E."/>
            <person name="Uehling J."/>
            <person name="Grigoriev I.V."/>
            <person name="Vagvolgyi C."/>
            <person name="Papp T."/>
            <person name="Martin F.M."/>
            <person name="Miettinen O."/>
            <person name="Hibbett D.S."/>
            <person name="Nagy L.G."/>
        </authorList>
    </citation>
    <scope>NUCLEOTIDE SEQUENCE [LARGE SCALE GENOMIC DNA]</scope>
    <source>
        <strain evidence="7 8">OMC1185</strain>
    </source>
</reference>
<gene>
    <name evidence="7" type="ORF">OE88DRAFT_1649807</name>
</gene>
<dbReference type="InterPro" id="IPR002938">
    <property type="entry name" value="FAD-bd"/>
</dbReference>
<dbReference type="PANTHER" id="PTHR13789">
    <property type="entry name" value="MONOOXYGENASE"/>
    <property type="match status" value="1"/>
</dbReference>
<keyword evidence="5" id="KW-0503">Monooxygenase</keyword>